<proteinExistence type="predicted"/>
<accession>A0A382IH66</accession>
<sequence>MFMRVTYDLLLFLLSASLLFGCSKADTLGGNAPDEVVISGTPTWENGIGDLVRSKCASCHVIPFSFYTPHNTPSTLNLSVYDNSSNIRGANILGIWINSGILEKALTGIARKMPLEYATPLTSGEIESLKSWATSGSPKN</sequence>
<gene>
    <name evidence="1" type="ORF">METZ01_LOCUS251456</name>
</gene>
<organism evidence="1">
    <name type="scientific">marine metagenome</name>
    <dbReference type="NCBI Taxonomy" id="408172"/>
    <lineage>
        <taxon>unclassified sequences</taxon>
        <taxon>metagenomes</taxon>
        <taxon>ecological metagenomes</taxon>
    </lineage>
</organism>
<evidence type="ECO:0000313" key="1">
    <source>
        <dbReference type="EMBL" id="SVB98602.1"/>
    </source>
</evidence>
<name>A0A382IH66_9ZZZZ</name>
<reference evidence="1" key="1">
    <citation type="submission" date="2018-05" db="EMBL/GenBank/DDBJ databases">
        <authorList>
            <person name="Lanie J.A."/>
            <person name="Ng W.-L."/>
            <person name="Kazmierczak K.M."/>
            <person name="Andrzejewski T.M."/>
            <person name="Davidsen T.M."/>
            <person name="Wayne K.J."/>
            <person name="Tettelin H."/>
            <person name="Glass J.I."/>
            <person name="Rusch D."/>
            <person name="Podicherti R."/>
            <person name="Tsui H.-C.T."/>
            <person name="Winkler M.E."/>
        </authorList>
    </citation>
    <scope>NUCLEOTIDE SEQUENCE</scope>
</reference>
<dbReference type="AlphaFoldDB" id="A0A382IH66"/>
<evidence type="ECO:0008006" key="2">
    <source>
        <dbReference type="Google" id="ProtNLM"/>
    </source>
</evidence>
<dbReference type="PROSITE" id="PS51257">
    <property type="entry name" value="PROKAR_LIPOPROTEIN"/>
    <property type="match status" value="1"/>
</dbReference>
<protein>
    <recommendedName>
        <fullName evidence="2">Cytochrome c domain-containing protein</fullName>
    </recommendedName>
</protein>
<dbReference type="EMBL" id="UINC01067181">
    <property type="protein sequence ID" value="SVB98602.1"/>
    <property type="molecule type" value="Genomic_DNA"/>
</dbReference>